<dbReference type="SMART" id="SM00944">
    <property type="entry name" value="Pro-kuma_activ"/>
    <property type="match status" value="1"/>
</dbReference>
<dbReference type="STRING" id="474950.SAMN05421771_3493"/>
<name>A0A1I6MS76_9BACT</name>
<dbReference type="GO" id="GO:0008240">
    <property type="term" value="F:tripeptidyl-peptidase activity"/>
    <property type="evidence" value="ECO:0007669"/>
    <property type="project" value="TreeGrafter"/>
</dbReference>
<dbReference type="PROSITE" id="PS00138">
    <property type="entry name" value="SUBTILASE_SER"/>
    <property type="match status" value="1"/>
</dbReference>
<dbReference type="CDD" id="cd11377">
    <property type="entry name" value="Pro-peptidase_S53"/>
    <property type="match status" value="1"/>
</dbReference>
<dbReference type="InterPro" id="IPR036852">
    <property type="entry name" value="Peptidase_S8/S53_dom_sf"/>
</dbReference>
<dbReference type="AlphaFoldDB" id="A0A1I6MS76"/>
<dbReference type="PANTHER" id="PTHR14218:SF15">
    <property type="entry name" value="TRIPEPTIDYL-PEPTIDASE 1"/>
    <property type="match status" value="1"/>
</dbReference>
<evidence type="ECO:0000256" key="3">
    <source>
        <dbReference type="ARBA" id="ARBA00022723"/>
    </source>
</evidence>
<keyword evidence="12" id="KW-1185">Reference proteome</keyword>
<keyword evidence="8" id="KW-1133">Transmembrane helix</keyword>
<evidence type="ECO:0000256" key="9">
    <source>
        <dbReference type="SAM" id="SignalP"/>
    </source>
</evidence>
<evidence type="ECO:0000256" key="1">
    <source>
        <dbReference type="ARBA" id="ARBA00001913"/>
    </source>
</evidence>
<dbReference type="Gene3D" id="2.60.40.10">
    <property type="entry name" value="Immunoglobulins"/>
    <property type="match status" value="1"/>
</dbReference>
<dbReference type="PROSITE" id="PS51695">
    <property type="entry name" value="SEDOLISIN"/>
    <property type="match status" value="1"/>
</dbReference>
<keyword evidence="8" id="KW-0472">Membrane</keyword>
<dbReference type="InterPro" id="IPR015366">
    <property type="entry name" value="S53_propep"/>
</dbReference>
<evidence type="ECO:0000256" key="8">
    <source>
        <dbReference type="SAM" id="Phobius"/>
    </source>
</evidence>
<evidence type="ECO:0000256" key="5">
    <source>
        <dbReference type="ARBA" id="ARBA00022825"/>
    </source>
</evidence>
<keyword evidence="7" id="KW-0865">Zymogen</keyword>
<evidence type="ECO:0000256" key="2">
    <source>
        <dbReference type="ARBA" id="ARBA00022670"/>
    </source>
</evidence>
<sequence length="923" mass="93167">MFDRLKFKASLLSLPAIALLAATSIPNAQAAVQNRITASLATESNTSLEGTVSPRARLAADLGAADPKLALTGMTLRFNLTDAQQAALTELLLEQQQPASANYHKWLTPEQFADQFGLSTSDIAKVTAWLSSQGFTVTGTARSRTFVTFSGTAAQVEQAFGTSIHSLSLDGEKHFANLSNPVLPTALAGVVSGITGLNDFKLVSRVKTRTVAAPAADALHPQFTSSISGNTFVAPGDFYTIYDVNPLLSNNVNGSGITIAVMGQTDISLSDVAAFRTASGLIANVPTVQLYGTDPGTSTNDLTEAQLDVEWSGAAAPSASILYVNSTDVIGTSLTQAIDHNLAPIMTVSYGNCESAWGTASLQSYNLLFQQANAQGITIMGPAGDSGAADCDYQVASATQGLAVDFPASSPYVTAVGGTMFNEGSGSYWAAANNSTYNGSESAISYIPEAVWNESSSSGLAAGGGGISAYFAKPSWQVTGLANDFSRDVPDLALDAAASHDGYLICSAGSCTNGFRNASNNLNVVGGTSVATPNFAGLMALVVQKTGGRVGNANPTIYALANSTYYNSVFHDVTTGTNAVPCTAGSTGCPSGGTIGYTASTGYDLATGWGSVDAYNMVNDWKLVTALGTSAGQTLSTTTVTASAPGATQGTAITITAAVASGVSTPTTTPTGTAQLLVDGTASGSAVALVSGSASFSLTTTSLAAGVHTIAVAYSGDTTYASSKGSVSVDITSASSADFSLTGAASTLTIKAGSSSTVTYTLKSLNNFAGSVTMSATGPSTLNASGGFSVSPVTLTAGSTGTTVFTLQAYVSNATSSTANFKVGANHTTTPPWVVASGGMALASMLLIIVPGRRRRKLSRTAGIFCALLLSITAIGISGCGGSSGLSSVAGTTTNSTPGTYAITITATSGSTSHVTTLTLVVQ</sequence>
<dbReference type="Pfam" id="PF16640">
    <property type="entry name" value="Big_3_5"/>
    <property type="match status" value="1"/>
</dbReference>
<dbReference type="Proteomes" id="UP000199024">
    <property type="component" value="Unassembled WGS sequence"/>
</dbReference>
<protein>
    <submittedName>
        <fullName evidence="11">Ig-like domain (Group 3)</fullName>
    </submittedName>
</protein>
<feature type="chain" id="PRO_5011584585" evidence="9">
    <location>
        <begin position="31"/>
        <end position="923"/>
    </location>
</feature>
<keyword evidence="3" id="KW-0479">Metal-binding</keyword>
<gene>
    <name evidence="11" type="ORF">SAMN05421771_3493</name>
</gene>
<accession>A0A1I6MS76</accession>
<evidence type="ECO:0000256" key="7">
    <source>
        <dbReference type="ARBA" id="ARBA00023145"/>
    </source>
</evidence>
<feature type="transmembrane region" description="Helical" evidence="8">
    <location>
        <begin position="832"/>
        <end position="850"/>
    </location>
</feature>
<dbReference type="InterPro" id="IPR050819">
    <property type="entry name" value="Tripeptidyl-peptidase_I"/>
</dbReference>
<dbReference type="Gene3D" id="3.40.50.200">
    <property type="entry name" value="Peptidase S8/S53 domain"/>
    <property type="match status" value="1"/>
</dbReference>
<dbReference type="RefSeq" id="WP_089841077.1">
    <property type="nucleotide sequence ID" value="NZ_FOZL01000001.1"/>
</dbReference>
<dbReference type="OrthoDB" id="127592at2"/>
<proteinExistence type="predicted"/>
<dbReference type="Pfam" id="PF09286">
    <property type="entry name" value="Pro-kuma_activ"/>
    <property type="match status" value="1"/>
</dbReference>
<keyword evidence="5" id="KW-0720">Serine protease</keyword>
<feature type="transmembrane region" description="Helical" evidence="8">
    <location>
        <begin position="862"/>
        <end position="879"/>
    </location>
</feature>
<evidence type="ECO:0000313" key="12">
    <source>
        <dbReference type="Proteomes" id="UP000199024"/>
    </source>
</evidence>
<dbReference type="PANTHER" id="PTHR14218">
    <property type="entry name" value="PROTEASE S8 TRIPEPTIDYL PEPTIDASE I CLN2"/>
    <property type="match status" value="1"/>
</dbReference>
<evidence type="ECO:0000256" key="4">
    <source>
        <dbReference type="ARBA" id="ARBA00022801"/>
    </source>
</evidence>
<keyword evidence="6" id="KW-0106">Calcium</keyword>
<dbReference type="SUPFAM" id="SSF52743">
    <property type="entry name" value="Subtilisin-like"/>
    <property type="match status" value="1"/>
</dbReference>
<dbReference type="EMBL" id="FOZL01000001">
    <property type="protein sequence ID" value="SFS18539.1"/>
    <property type="molecule type" value="Genomic_DNA"/>
</dbReference>
<dbReference type="SUPFAM" id="SSF54897">
    <property type="entry name" value="Protease propeptides/inhibitors"/>
    <property type="match status" value="1"/>
</dbReference>
<dbReference type="GO" id="GO:0004252">
    <property type="term" value="F:serine-type endopeptidase activity"/>
    <property type="evidence" value="ECO:0007669"/>
    <property type="project" value="InterPro"/>
</dbReference>
<evidence type="ECO:0000313" key="11">
    <source>
        <dbReference type="EMBL" id="SFS18539.1"/>
    </source>
</evidence>
<evidence type="ECO:0000259" key="10">
    <source>
        <dbReference type="PROSITE" id="PS51695"/>
    </source>
</evidence>
<comment type="cofactor">
    <cofactor evidence="1">
        <name>Ca(2+)</name>
        <dbReference type="ChEBI" id="CHEBI:29108"/>
    </cofactor>
</comment>
<keyword evidence="8" id="KW-0812">Transmembrane</keyword>
<keyword evidence="9" id="KW-0732">Signal</keyword>
<dbReference type="CDD" id="cd04056">
    <property type="entry name" value="Peptidases_S53"/>
    <property type="match status" value="1"/>
</dbReference>
<feature type="domain" description="Peptidase S53" evidence="10">
    <location>
        <begin position="232"/>
        <end position="624"/>
    </location>
</feature>
<organism evidence="11 12">
    <name type="scientific">Granulicella pectinivorans</name>
    <dbReference type="NCBI Taxonomy" id="474950"/>
    <lineage>
        <taxon>Bacteria</taxon>
        <taxon>Pseudomonadati</taxon>
        <taxon>Acidobacteriota</taxon>
        <taxon>Terriglobia</taxon>
        <taxon>Terriglobales</taxon>
        <taxon>Acidobacteriaceae</taxon>
        <taxon>Granulicella</taxon>
    </lineage>
</organism>
<dbReference type="GO" id="GO:0006508">
    <property type="term" value="P:proteolysis"/>
    <property type="evidence" value="ECO:0007669"/>
    <property type="project" value="UniProtKB-KW"/>
</dbReference>
<keyword evidence="4" id="KW-0378">Hydrolase</keyword>
<dbReference type="InterPro" id="IPR013783">
    <property type="entry name" value="Ig-like_fold"/>
</dbReference>
<reference evidence="11 12" key="1">
    <citation type="submission" date="2016-10" db="EMBL/GenBank/DDBJ databases">
        <authorList>
            <person name="de Groot N.N."/>
        </authorList>
    </citation>
    <scope>NUCLEOTIDE SEQUENCE [LARGE SCALE GENOMIC DNA]</scope>
    <source>
        <strain evidence="11 12">DSM 21001</strain>
    </source>
</reference>
<evidence type="ECO:0000256" key="6">
    <source>
        <dbReference type="ARBA" id="ARBA00022837"/>
    </source>
</evidence>
<dbReference type="InterPro" id="IPR030400">
    <property type="entry name" value="Sedolisin_dom"/>
</dbReference>
<keyword evidence="2" id="KW-0645">Protease</keyword>
<dbReference type="InterPro" id="IPR032109">
    <property type="entry name" value="Big_3_5"/>
</dbReference>
<dbReference type="InterPro" id="IPR023828">
    <property type="entry name" value="Peptidase_S8_Ser-AS"/>
</dbReference>
<feature type="signal peptide" evidence="9">
    <location>
        <begin position="1"/>
        <end position="30"/>
    </location>
</feature>
<dbReference type="GO" id="GO:0046872">
    <property type="term" value="F:metal ion binding"/>
    <property type="evidence" value="ECO:0007669"/>
    <property type="project" value="UniProtKB-KW"/>
</dbReference>